<proteinExistence type="predicted"/>
<keyword evidence="3" id="KW-1185">Reference proteome</keyword>
<evidence type="ECO:0000313" key="3">
    <source>
        <dbReference type="Proteomes" id="UP001363010"/>
    </source>
</evidence>
<reference evidence="2 3" key="1">
    <citation type="submission" date="2024-03" db="EMBL/GenBank/DDBJ databases">
        <title>Novel species of the genus Variovorax.</title>
        <authorList>
            <person name="Liu Q."/>
            <person name="Xin Y.-H."/>
        </authorList>
    </citation>
    <scope>NUCLEOTIDE SEQUENCE [LARGE SCALE GENOMIC DNA]</scope>
    <source>
        <strain evidence="2 3">KACC 18501</strain>
    </source>
</reference>
<name>A0ABU8VWN7_9BURK</name>
<evidence type="ECO:0000313" key="2">
    <source>
        <dbReference type="EMBL" id="MEJ8822230.1"/>
    </source>
</evidence>
<protein>
    <submittedName>
        <fullName evidence="2">Uncharacterized protein</fullName>
    </submittedName>
</protein>
<dbReference type="EMBL" id="JBBKZV010000004">
    <property type="protein sequence ID" value="MEJ8822230.1"/>
    <property type="molecule type" value="Genomic_DNA"/>
</dbReference>
<feature type="compositionally biased region" description="Basic residues" evidence="1">
    <location>
        <begin position="74"/>
        <end position="91"/>
    </location>
</feature>
<sequence length="91" mass="10370">MLTINQPAEGQRCVKCGAFHGAAEVPQAFYRDHYRERKEANGVVRFRAKCRACFAKDNAAHYAADPARHNALTNRRRRLLATSKSNKRPTR</sequence>
<feature type="region of interest" description="Disordered" evidence="1">
    <location>
        <begin position="66"/>
        <end position="91"/>
    </location>
</feature>
<dbReference type="Proteomes" id="UP001363010">
    <property type="component" value="Unassembled WGS sequence"/>
</dbReference>
<dbReference type="RefSeq" id="WP_340363280.1">
    <property type="nucleotide sequence ID" value="NZ_JBBKZV010000004.1"/>
</dbReference>
<gene>
    <name evidence="2" type="ORF">WKW80_09280</name>
</gene>
<accession>A0ABU8VWN7</accession>
<evidence type="ECO:0000256" key="1">
    <source>
        <dbReference type="SAM" id="MobiDB-lite"/>
    </source>
</evidence>
<organism evidence="2 3">
    <name type="scientific">Variovorax humicola</name>
    <dbReference type="NCBI Taxonomy" id="1769758"/>
    <lineage>
        <taxon>Bacteria</taxon>
        <taxon>Pseudomonadati</taxon>
        <taxon>Pseudomonadota</taxon>
        <taxon>Betaproteobacteria</taxon>
        <taxon>Burkholderiales</taxon>
        <taxon>Comamonadaceae</taxon>
        <taxon>Variovorax</taxon>
    </lineage>
</organism>
<comment type="caution">
    <text evidence="2">The sequence shown here is derived from an EMBL/GenBank/DDBJ whole genome shotgun (WGS) entry which is preliminary data.</text>
</comment>